<feature type="chain" id="PRO_5043938890" description="Ice-binding protein C-terminal domain-containing protein" evidence="1">
    <location>
        <begin position="22"/>
        <end position="232"/>
    </location>
</feature>
<dbReference type="EMBL" id="AP026866">
    <property type="protein sequence ID" value="BDS06841.1"/>
    <property type="molecule type" value="Genomic_DNA"/>
</dbReference>
<proteinExistence type="predicted"/>
<sequence length="232" mass="23268">MKKTSLYSTVLVGCLTSVSQAALTAVTSVDSLSNVAQVTTAAGTVDVTSGIVRAYGAGAFNPGSPSFPGNSTHSELDDNSVLTGVAGSVSFTFGDYSLSFASNVTDNDAGLDFFFFEDGGNDSGTIYAVLANGTLSSGLTFTPADFGSDISGGTGVLNNSGTPLTGRPVAGFGFDLTDLGVTAGTEIQGIVIDTASAADAYAIFANVEAVPEPSTTALLGLGGLAMVLRRRK</sequence>
<dbReference type="InterPro" id="IPR013424">
    <property type="entry name" value="Ice-binding_C"/>
</dbReference>
<feature type="domain" description="Ice-binding protein C-terminal" evidence="2">
    <location>
        <begin position="209"/>
        <end position="231"/>
    </location>
</feature>
<dbReference type="NCBIfam" id="TIGR02595">
    <property type="entry name" value="PEP_CTERM"/>
    <property type="match status" value="1"/>
</dbReference>
<dbReference type="AlphaFoldDB" id="A0AAT9FLP0"/>
<feature type="signal peptide" evidence="1">
    <location>
        <begin position="1"/>
        <end position="21"/>
    </location>
</feature>
<evidence type="ECO:0000259" key="2">
    <source>
        <dbReference type="Pfam" id="PF07589"/>
    </source>
</evidence>
<gene>
    <name evidence="3" type="ORF">NT6N_18810</name>
</gene>
<dbReference type="Pfam" id="PF07589">
    <property type="entry name" value="PEP-CTERM"/>
    <property type="match status" value="1"/>
</dbReference>
<organism evidence="3">
    <name type="scientific">Oceaniferula spumae</name>
    <dbReference type="NCBI Taxonomy" id="2979115"/>
    <lineage>
        <taxon>Bacteria</taxon>
        <taxon>Pseudomonadati</taxon>
        <taxon>Verrucomicrobiota</taxon>
        <taxon>Verrucomicrobiia</taxon>
        <taxon>Verrucomicrobiales</taxon>
        <taxon>Verrucomicrobiaceae</taxon>
        <taxon>Oceaniferula</taxon>
    </lineage>
</organism>
<accession>A0AAT9FLP0</accession>
<keyword evidence="1" id="KW-0732">Signal</keyword>
<name>A0AAT9FLP0_9BACT</name>
<protein>
    <recommendedName>
        <fullName evidence="2">Ice-binding protein C-terminal domain-containing protein</fullName>
    </recommendedName>
</protein>
<reference evidence="3" key="1">
    <citation type="submission" date="2024-07" db="EMBL/GenBank/DDBJ databases">
        <title>Complete genome sequence of Verrucomicrobiaceae bacterium NT6N.</title>
        <authorList>
            <person name="Huang C."/>
            <person name="Takami H."/>
            <person name="Hamasaki K."/>
        </authorList>
    </citation>
    <scope>NUCLEOTIDE SEQUENCE</scope>
    <source>
        <strain evidence="3">NT6N</strain>
    </source>
</reference>
<evidence type="ECO:0000256" key="1">
    <source>
        <dbReference type="SAM" id="SignalP"/>
    </source>
</evidence>
<evidence type="ECO:0000313" key="3">
    <source>
        <dbReference type="EMBL" id="BDS06841.1"/>
    </source>
</evidence>
<dbReference type="KEGG" id="osu:NT6N_18810"/>